<comment type="caution">
    <text evidence="2">The sequence shown here is derived from an EMBL/GenBank/DDBJ whole genome shotgun (WGS) entry which is preliminary data.</text>
</comment>
<keyword evidence="3" id="KW-1185">Reference proteome</keyword>
<keyword evidence="1" id="KW-0812">Transmembrane</keyword>
<feature type="non-terminal residue" evidence="2">
    <location>
        <position position="790"/>
    </location>
</feature>
<feature type="non-terminal residue" evidence="2">
    <location>
        <position position="1"/>
    </location>
</feature>
<dbReference type="PANTHER" id="PTHR31860:SF3">
    <property type="entry name" value="PROTEIN, PUTATIVE (DUF639)-RELATED"/>
    <property type="match status" value="1"/>
</dbReference>
<feature type="transmembrane region" description="Helical" evidence="1">
    <location>
        <begin position="637"/>
        <end position="656"/>
    </location>
</feature>
<dbReference type="Proteomes" id="UP000015453">
    <property type="component" value="Unassembled WGS sequence"/>
</dbReference>
<dbReference type="PANTHER" id="PTHR31860">
    <property type="entry name" value="HEAT-INDUCIBLE TRANSCRIPTION REPRESSOR (DUF639)-RELATED"/>
    <property type="match status" value="1"/>
</dbReference>
<accession>S8D2U2</accession>
<evidence type="ECO:0000256" key="1">
    <source>
        <dbReference type="SAM" id="Phobius"/>
    </source>
</evidence>
<name>S8D2U2_9LAMI</name>
<keyword evidence="1" id="KW-0472">Membrane</keyword>
<keyword evidence="1" id="KW-1133">Transmembrane helix</keyword>
<protein>
    <submittedName>
        <fullName evidence="2">Uncharacterized protein</fullName>
    </submittedName>
</protein>
<evidence type="ECO:0000313" key="3">
    <source>
        <dbReference type="Proteomes" id="UP000015453"/>
    </source>
</evidence>
<organism evidence="2 3">
    <name type="scientific">Genlisea aurea</name>
    <dbReference type="NCBI Taxonomy" id="192259"/>
    <lineage>
        <taxon>Eukaryota</taxon>
        <taxon>Viridiplantae</taxon>
        <taxon>Streptophyta</taxon>
        <taxon>Embryophyta</taxon>
        <taxon>Tracheophyta</taxon>
        <taxon>Spermatophyta</taxon>
        <taxon>Magnoliopsida</taxon>
        <taxon>eudicotyledons</taxon>
        <taxon>Gunneridae</taxon>
        <taxon>Pentapetalae</taxon>
        <taxon>asterids</taxon>
        <taxon>lamiids</taxon>
        <taxon>Lamiales</taxon>
        <taxon>Lentibulariaceae</taxon>
        <taxon>Genlisea</taxon>
    </lineage>
</organism>
<feature type="transmembrane region" description="Helical" evidence="1">
    <location>
        <begin position="725"/>
        <end position="753"/>
    </location>
</feature>
<dbReference type="InterPro" id="IPR006927">
    <property type="entry name" value="DUF639"/>
</dbReference>
<dbReference type="AlphaFoldDB" id="S8D2U2"/>
<dbReference type="EMBL" id="AUSU01001132">
    <property type="protein sequence ID" value="EPS71721.1"/>
    <property type="molecule type" value="Genomic_DNA"/>
</dbReference>
<dbReference type="Pfam" id="PF04842">
    <property type="entry name" value="DUF639"/>
    <property type="match status" value="1"/>
</dbReference>
<proteinExistence type="predicted"/>
<dbReference type="OrthoDB" id="634852at2759"/>
<sequence>VRPSRGFSAIVPLQSNHLVFRIVCCERNGAPSDSSMPNKFGFNLISPSPGEKSWKLSEIDTNAMQESMNQLLSRTQSFLNNMIVKSVNDRRPNLLVENDDMEDILITEQTIDSRTQGGHLSGPAVFSIEQFSRMNGLTGKKMQNIFKALVPESVSNNPRNLIEYCCFRYLSRNIAEVHPGLKDVAFQRLVFISMIAWENPYGEGGGRQTGLLEKSIFQRKLVGEDAFSRIAPTVSGVADFPTSHNLFKALSGDSDGVSYSSWSAYLSELLKVHDSRMSDQFQEFSRRFKEKILCLGSSRKQPVIRWEKNMAWPGKLTLTDKALYFEAFGLVGKETVVRLDLSHEGSRVEKTRVGPLGSNLFDSAVSITTDPKSEPLVLEFIDLRGEMRRDIWFAFINEVIAFHKFVGEYGPKDGDKSVSEVYGAERGKERAKSYAANGIARLQALQFIRRTLDDPAKLLPFSYLENAPYGDVVLQTLAVNFWGGPVLKRPSSTDYDDESSRDAYDVDGSVFLRRWKRSPSWSKNASLGFWKNATRKGGGGGGGGGVVLGKNLVIADESLVERASRTCKEKYVVVERTQATIDAATTDGIPNNIDLFKELVLPVIVAAQGLERIRRWDDPLVTASFLGVVYTILFRDLVGYVVPAGLVVLSCAMLVLKGLREQGRLGRHFGRITIFDQAPSNTLQKIIALKEAMRELEKHLQGVNVVLLKVRSVVLAGHPQVTAEVAVAMMAGSVVLLLVPFKFVAGAVILDLFTRELEFRRKMVAAFVAVVKERWDMVPAAPVVVLPFED</sequence>
<evidence type="ECO:0000313" key="2">
    <source>
        <dbReference type="EMBL" id="EPS71721.1"/>
    </source>
</evidence>
<reference evidence="2 3" key="1">
    <citation type="journal article" date="2013" name="BMC Genomics">
        <title>The miniature genome of a carnivorous plant Genlisea aurea contains a low number of genes and short non-coding sequences.</title>
        <authorList>
            <person name="Leushkin E.V."/>
            <person name="Sutormin R.A."/>
            <person name="Nabieva E.R."/>
            <person name="Penin A.A."/>
            <person name="Kondrashov A.S."/>
            <person name="Logacheva M.D."/>
        </authorList>
    </citation>
    <scope>NUCLEOTIDE SEQUENCE [LARGE SCALE GENOMIC DNA]</scope>
</reference>
<gene>
    <name evidence="2" type="ORF">M569_03034</name>
</gene>